<organism evidence="1 2">
    <name type="scientific">Paenibacillus albidus</name>
    <dbReference type="NCBI Taxonomy" id="2041023"/>
    <lineage>
        <taxon>Bacteria</taxon>
        <taxon>Bacillati</taxon>
        <taxon>Bacillota</taxon>
        <taxon>Bacilli</taxon>
        <taxon>Bacillales</taxon>
        <taxon>Paenibacillaceae</taxon>
        <taxon>Paenibacillus</taxon>
    </lineage>
</organism>
<proteinExistence type="predicted"/>
<accession>A0A917FCD9</accession>
<evidence type="ECO:0008006" key="3">
    <source>
        <dbReference type="Google" id="ProtNLM"/>
    </source>
</evidence>
<protein>
    <recommendedName>
        <fullName evidence="3">Leucine-rich repeat domain-containing protein</fullName>
    </recommendedName>
</protein>
<comment type="caution">
    <text evidence="1">The sequence shown here is derived from an EMBL/GenBank/DDBJ whole genome shotgun (WGS) entry which is preliminary data.</text>
</comment>
<name>A0A917FCD9_9BACL</name>
<reference evidence="1" key="2">
    <citation type="submission" date="2020-09" db="EMBL/GenBank/DDBJ databases">
        <authorList>
            <person name="Sun Q."/>
            <person name="Zhou Y."/>
        </authorList>
    </citation>
    <scope>NUCLEOTIDE SEQUENCE</scope>
    <source>
        <strain evidence="1">CGMCC 1.16134</strain>
    </source>
</reference>
<gene>
    <name evidence="1" type="ORF">GCM10010912_10880</name>
</gene>
<dbReference type="RefSeq" id="WP_189022749.1">
    <property type="nucleotide sequence ID" value="NZ_BMKR01000004.1"/>
</dbReference>
<keyword evidence="2" id="KW-1185">Reference proteome</keyword>
<dbReference type="EMBL" id="BMKR01000004">
    <property type="protein sequence ID" value="GGF67711.1"/>
    <property type="molecule type" value="Genomic_DNA"/>
</dbReference>
<dbReference type="InterPro" id="IPR032675">
    <property type="entry name" value="LRR_dom_sf"/>
</dbReference>
<evidence type="ECO:0000313" key="1">
    <source>
        <dbReference type="EMBL" id="GGF67711.1"/>
    </source>
</evidence>
<dbReference type="AlphaFoldDB" id="A0A917FCD9"/>
<dbReference type="SUPFAM" id="SSF52058">
    <property type="entry name" value="L domain-like"/>
    <property type="match status" value="1"/>
</dbReference>
<reference evidence="1" key="1">
    <citation type="journal article" date="2014" name="Int. J. Syst. Evol. Microbiol.">
        <title>Complete genome sequence of Corynebacterium casei LMG S-19264T (=DSM 44701T), isolated from a smear-ripened cheese.</title>
        <authorList>
            <consortium name="US DOE Joint Genome Institute (JGI-PGF)"/>
            <person name="Walter F."/>
            <person name="Albersmeier A."/>
            <person name="Kalinowski J."/>
            <person name="Ruckert C."/>
        </authorList>
    </citation>
    <scope>NUCLEOTIDE SEQUENCE</scope>
    <source>
        <strain evidence="1">CGMCC 1.16134</strain>
    </source>
</reference>
<sequence length="340" mass="38835">MGEEWVHSMSGVPWTSAKMNKAVQKLRHRATIGFAYETDHADDLVKLDERVFAKRPDLILHVWATGKKGGYSEEFMELLAGLKHVKALQLDFRKEQDLSKLEALNRIEFLRLHTAKPLNLDFIRAYKQLRFLELRGGFVDLTPLADCIHLDTLILGCTVKQLEFARNLPLIYLMLDNCKITCPLDALAGSKLKMLSLSSIPNLIDISELGEFRELAYLSLTLSKVKQLCDFSKLVNLRELELKYMKSLESVASIWAADRLEQLVLSEINTGIKAEAFAGLAQMQNLRQVDFQFIDFNKGRIAAMRKHMQEAGKEHLLYENIPEDKRLKSMAIMHLSSILM</sequence>
<dbReference type="Proteomes" id="UP000637643">
    <property type="component" value="Unassembled WGS sequence"/>
</dbReference>
<evidence type="ECO:0000313" key="2">
    <source>
        <dbReference type="Proteomes" id="UP000637643"/>
    </source>
</evidence>
<dbReference type="Gene3D" id="3.80.10.10">
    <property type="entry name" value="Ribonuclease Inhibitor"/>
    <property type="match status" value="1"/>
</dbReference>